<feature type="region of interest" description="Disordered" evidence="5">
    <location>
        <begin position="313"/>
        <end position="355"/>
    </location>
</feature>
<feature type="transmembrane region" description="Helical" evidence="6">
    <location>
        <begin position="191"/>
        <end position="211"/>
    </location>
</feature>
<dbReference type="InterPro" id="IPR020846">
    <property type="entry name" value="MFS_dom"/>
</dbReference>
<evidence type="ECO:0000259" key="7">
    <source>
        <dbReference type="PROSITE" id="PS50850"/>
    </source>
</evidence>
<dbReference type="Proteomes" id="UP001374579">
    <property type="component" value="Unassembled WGS sequence"/>
</dbReference>
<dbReference type="EMBL" id="JBAMIC010004070">
    <property type="protein sequence ID" value="KAK7088279.1"/>
    <property type="molecule type" value="Genomic_DNA"/>
</dbReference>
<dbReference type="GO" id="GO:0022857">
    <property type="term" value="F:transmembrane transporter activity"/>
    <property type="evidence" value="ECO:0007669"/>
    <property type="project" value="InterPro"/>
</dbReference>
<accession>A0AAN9FXB8</accession>
<evidence type="ECO:0000313" key="9">
    <source>
        <dbReference type="Proteomes" id="UP001374579"/>
    </source>
</evidence>
<dbReference type="PROSITE" id="PS50850">
    <property type="entry name" value="MFS"/>
    <property type="match status" value="1"/>
</dbReference>
<dbReference type="InterPro" id="IPR011701">
    <property type="entry name" value="MFS"/>
</dbReference>
<evidence type="ECO:0000256" key="5">
    <source>
        <dbReference type="SAM" id="MobiDB-lite"/>
    </source>
</evidence>
<comment type="subcellular location">
    <subcellularLocation>
        <location evidence="1">Membrane</location>
        <topology evidence="1">Multi-pass membrane protein</topology>
    </subcellularLocation>
</comment>
<name>A0AAN9FXB8_9CAEN</name>
<feature type="transmembrane region" description="Helical" evidence="6">
    <location>
        <begin position="471"/>
        <end position="495"/>
    </location>
</feature>
<reference evidence="8 9" key="1">
    <citation type="submission" date="2024-02" db="EMBL/GenBank/DDBJ databases">
        <title>Chromosome-scale genome assembly of the rough periwinkle Littorina saxatilis.</title>
        <authorList>
            <person name="De Jode A."/>
            <person name="Faria R."/>
            <person name="Formenti G."/>
            <person name="Sims Y."/>
            <person name="Smith T.P."/>
            <person name="Tracey A."/>
            <person name="Wood J.M.D."/>
            <person name="Zagrodzka Z.B."/>
            <person name="Johannesson K."/>
            <person name="Butlin R.K."/>
            <person name="Leder E.H."/>
        </authorList>
    </citation>
    <scope>NUCLEOTIDE SEQUENCE [LARGE SCALE GENOMIC DNA]</scope>
    <source>
        <strain evidence="8">Snail1</strain>
        <tissue evidence="8">Muscle</tissue>
    </source>
</reference>
<keyword evidence="3 6" id="KW-1133">Transmembrane helix</keyword>
<feature type="transmembrane region" description="Helical" evidence="6">
    <location>
        <begin position="384"/>
        <end position="404"/>
    </location>
</feature>
<feature type="transmembrane region" description="Helical" evidence="6">
    <location>
        <begin position="507"/>
        <end position="525"/>
    </location>
</feature>
<dbReference type="Gene3D" id="1.20.1250.20">
    <property type="entry name" value="MFS general substrate transporter like domains"/>
    <property type="match status" value="1"/>
</dbReference>
<feature type="transmembrane region" description="Helical" evidence="6">
    <location>
        <begin position="218"/>
        <end position="242"/>
    </location>
</feature>
<keyword evidence="4 6" id="KW-0472">Membrane</keyword>
<evidence type="ECO:0000256" key="1">
    <source>
        <dbReference type="ARBA" id="ARBA00004141"/>
    </source>
</evidence>
<dbReference type="AlphaFoldDB" id="A0AAN9FXB8"/>
<comment type="caution">
    <text evidence="8">The sequence shown here is derived from an EMBL/GenBank/DDBJ whole genome shotgun (WGS) entry which is preliminary data.</text>
</comment>
<feature type="transmembrane region" description="Helical" evidence="6">
    <location>
        <begin position="416"/>
        <end position="435"/>
    </location>
</feature>
<evidence type="ECO:0000256" key="4">
    <source>
        <dbReference type="ARBA" id="ARBA00023136"/>
    </source>
</evidence>
<feature type="domain" description="Major facilitator superfamily (MFS) profile" evidence="7">
    <location>
        <begin position="86"/>
        <end position="559"/>
    </location>
</feature>
<feature type="transmembrane region" description="Helical" evidence="6">
    <location>
        <begin position="161"/>
        <end position="179"/>
    </location>
</feature>
<dbReference type="InterPro" id="IPR036259">
    <property type="entry name" value="MFS_trans_sf"/>
</dbReference>
<evidence type="ECO:0000256" key="2">
    <source>
        <dbReference type="ARBA" id="ARBA00022692"/>
    </source>
</evidence>
<feature type="transmembrane region" description="Helical" evidence="6">
    <location>
        <begin position="531"/>
        <end position="554"/>
    </location>
</feature>
<feature type="compositionally biased region" description="Basic and acidic residues" evidence="5">
    <location>
        <begin position="323"/>
        <end position="341"/>
    </location>
</feature>
<dbReference type="PANTHER" id="PTHR24064">
    <property type="entry name" value="SOLUTE CARRIER FAMILY 22 MEMBER"/>
    <property type="match status" value="1"/>
</dbReference>
<dbReference type="GO" id="GO:0016020">
    <property type="term" value="C:membrane"/>
    <property type="evidence" value="ECO:0007669"/>
    <property type="project" value="UniProtKB-SubCell"/>
</dbReference>
<organism evidence="8 9">
    <name type="scientific">Littorina saxatilis</name>
    <dbReference type="NCBI Taxonomy" id="31220"/>
    <lineage>
        <taxon>Eukaryota</taxon>
        <taxon>Metazoa</taxon>
        <taxon>Spiralia</taxon>
        <taxon>Lophotrochozoa</taxon>
        <taxon>Mollusca</taxon>
        <taxon>Gastropoda</taxon>
        <taxon>Caenogastropoda</taxon>
        <taxon>Littorinimorpha</taxon>
        <taxon>Littorinoidea</taxon>
        <taxon>Littorinidae</taxon>
        <taxon>Littorina</taxon>
    </lineage>
</organism>
<keyword evidence="9" id="KW-1185">Reference proteome</keyword>
<dbReference type="Pfam" id="PF07690">
    <property type="entry name" value="MFS_1"/>
    <property type="match status" value="1"/>
</dbReference>
<feature type="transmembrane region" description="Helical" evidence="6">
    <location>
        <begin position="130"/>
        <end position="149"/>
    </location>
</feature>
<protein>
    <recommendedName>
        <fullName evidence="7">Major facilitator superfamily (MFS) profile domain-containing protein</fullName>
    </recommendedName>
</protein>
<proteinExistence type="predicted"/>
<dbReference type="SUPFAM" id="SSF103473">
    <property type="entry name" value="MFS general substrate transporter"/>
    <property type="match status" value="1"/>
</dbReference>
<feature type="transmembrane region" description="Helical" evidence="6">
    <location>
        <begin position="442"/>
        <end position="459"/>
    </location>
</feature>
<sequence length="602" mass="66880">MAHNDIEIDPVLNALGPVGIFACLQCFLYFLGFIPDSFLLFSYVFTAQDVEHSCAALQPNANESLIPELSSDWLNSTTVLYDRCSIYLTSNISGDVITKDYPCLYGMQYEEPKETSIVSEFDLVCGRTPLAGLTHTIMGFGTGLGSFLFPWLSDLYGRKRVFLSAVSLSLALNLVNGFAPGYTMLVVCKFFLGFTHAGIGLVSVTAGVELFPSSKRALFSGFFSTLWWAMCIASLAPLAYLLRSYSWRILQLALSWGPALVLVLAIFIKEPVRWLVANGKIDEAEEVLKQAARLNRKDPQSILHVFHSLSRHESEPPLLSVNGEKHPLPGETTAKEEEKQGPRSSFFEEGEGHHQKDWTGSVEVLEEKLSFLDLLRHRLLRKHILLSVFIWFVDSLIYNALYLMSDQMALDLYTSFFLNSLVEGASCILMVFMLSRFGRKPTLVLFHIIAGIGLIASSVCSHYKDVSGVHITGTVVSLLGKMGIGGAFNTMYLFTPEIFPTNIRNRALGTSSACATLGMMISPYANILADYAIWAPGAVFGACCALAVLCLLALPESKDRELPQTTHDVEMWYNDVTSTKKKYRCCERSGQEESDYELYQTK</sequence>
<feature type="transmembrane region" description="Helical" evidence="6">
    <location>
        <begin position="248"/>
        <end position="268"/>
    </location>
</feature>
<feature type="transmembrane region" description="Helical" evidence="6">
    <location>
        <begin position="12"/>
        <end position="34"/>
    </location>
</feature>
<evidence type="ECO:0000256" key="6">
    <source>
        <dbReference type="SAM" id="Phobius"/>
    </source>
</evidence>
<evidence type="ECO:0000256" key="3">
    <source>
        <dbReference type="ARBA" id="ARBA00022989"/>
    </source>
</evidence>
<gene>
    <name evidence="8" type="ORF">V1264_022214</name>
</gene>
<keyword evidence="2 6" id="KW-0812">Transmembrane</keyword>
<evidence type="ECO:0000313" key="8">
    <source>
        <dbReference type="EMBL" id="KAK7088279.1"/>
    </source>
</evidence>